<dbReference type="OrthoDB" id="5456548at2"/>
<gene>
    <name evidence="1" type="ORF">CUS_5082</name>
</gene>
<dbReference type="AlphaFoldDB" id="E9SDC8"/>
<dbReference type="STRING" id="246199.CUS_5082"/>
<protein>
    <submittedName>
        <fullName evidence="1">Conserved domain protein</fullName>
    </submittedName>
</protein>
<organism evidence="1 2">
    <name type="scientific">Ruminococcus albus 8</name>
    <dbReference type="NCBI Taxonomy" id="246199"/>
    <lineage>
        <taxon>Bacteria</taxon>
        <taxon>Bacillati</taxon>
        <taxon>Bacillota</taxon>
        <taxon>Clostridia</taxon>
        <taxon>Eubacteriales</taxon>
        <taxon>Oscillospiraceae</taxon>
        <taxon>Ruminococcus</taxon>
    </lineage>
</organism>
<evidence type="ECO:0000313" key="1">
    <source>
        <dbReference type="EMBL" id="EGC02734.1"/>
    </source>
</evidence>
<dbReference type="eggNOG" id="ENOG5030H1G">
    <property type="taxonomic scope" value="Bacteria"/>
</dbReference>
<comment type="caution">
    <text evidence="1">The sequence shown here is derived from an EMBL/GenBank/DDBJ whole genome shotgun (WGS) entry which is preliminary data.</text>
</comment>
<reference evidence="1 2" key="1">
    <citation type="submission" date="2011-02" db="EMBL/GenBank/DDBJ databases">
        <authorList>
            <person name="Nelson K.E."/>
            <person name="Sutton G."/>
            <person name="Torralba M."/>
            <person name="Durkin S."/>
            <person name="Harkins D."/>
            <person name="Montgomery R."/>
            <person name="Ziemer C."/>
            <person name="Klaassens E."/>
            <person name="Ocuiv P."/>
            <person name="Morrison M."/>
        </authorList>
    </citation>
    <scope>NUCLEOTIDE SEQUENCE [LARGE SCALE GENOMIC DNA]</scope>
    <source>
        <strain evidence="1 2">8</strain>
    </source>
</reference>
<proteinExistence type="predicted"/>
<sequence length="182" mass="20622">MRDRCFEISHISEGSISGFLRDDEREIFFDNGSGEDFIDDFMLAVLTVAGIHPAVEHRESFWAELEPMMAKWAFFGSNSRIRVTVTTYDNSRTVQERSESLTLDKETLMRDVAEVLGEVLEKFGLCGYRHEWGHEFPLSLYLQLKDAVSRSAKTSLTKQISANENMGMPADGSVLSEELSLI</sequence>
<keyword evidence="2" id="KW-1185">Reference proteome</keyword>
<name>E9SDC8_RUMAL</name>
<evidence type="ECO:0000313" key="2">
    <source>
        <dbReference type="Proteomes" id="UP000004259"/>
    </source>
</evidence>
<dbReference type="Proteomes" id="UP000004259">
    <property type="component" value="Unassembled WGS sequence"/>
</dbReference>
<dbReference type="EMBL" id="ADKM02000089">
    <property type="protein sequence ID" value="EGC02734.1"/>
    <property type="molecule type" value="Genomic_DNA"/>
</dbReference>
<dbReference type="RefSeq" id="WP_002850330.1">
    <property type="nucleotide sequence ID" value="NZ_ADKM02000089.1"/>
</dbReference>
<accession>E9SDC8</accession>